<sequence length="50" mass="5716">MASEKFGPHLPTIIEGKHIKPLYELWGIDYAVEALELPSLLPTVTKLWRL</sequence>
<name>A0A3P5Z031_BRACM</name>
<evidence type="ECO:0000313" key="1">
    <source>
        <dbReference type="EMBL" id="VDC66540.1"/>
    </source>
</evidence>
<reference evidence="1" key="1">
    <citation type="submission" date="2018-11" db="EMBL/GenBank/DDBJ databases">
        <authorList>
            <consortium name="Genoscope - CEA"/>
            <person name="William W."/>
        </authorList>
    </citation>
    <scope>NUCLEOTIDE SEQUENCE</scope>
</reference>
<gene>
    <name evidence="1" type="ORF">BRAA06T25080Z</name>
</gene>
<organism evidence="1">
    <name type="scientific">Brassica campestris</name>
    <name type="common">Field mustard</name>
    <dbReference type="NCBI Taxonomy" id="3711"/>
    <lineage>
        <taxon>Eukaryota</taxon>
        <taxon>Viridiplantae</taxon>
        <taxon>Streptophyta</taxon>
        <taxon>Embryophyta</taxon>
        <taxon>Tracheophyta</taxon>
        <taxon>Spermatophyta</taxon>
        <taxon>Magnoliopsida</taxon>
        <taxon>eudicotyledons</taxon>
        <taxon>Gunneridae</taxon>
        <taxon>Pentapetalae</taxon>
        <taxon>rosids</taxon>
        <taxon>malvids</taxon>
        <taxon>Brassicales</taxon>
        <taxon>Brassicaceae</taxon>
        <taxon>Brassiceae</taxon>
        <taxon>Brassica</taxon>
    </lineage>
</organism>
<accession>A0A3P5Z031</accession>
<proteinExistence type="predicted"/>
<dbReference type="EMBL" id="LR031569">
    <property type="protein sequence ID" value="VDC66540.1"/>
    <property type="molecule type" value="Genomic_DNA"/>
</dbReference>
<dbReference type="AlphaFoldDB" id="A0A3P5Z031"/>
<protein>
    <submittedName>
        <fullName evidence="1">Uncharacterized protein</fullName>
    </submittedName>
</protein>